<gene>
    <name evidence="3" type="primary">bshA</name>
    <name evidence="3" type="ORF">ACFSQP_03910</name>
</gene>
<proteinExistence type="predicted"/>
<dbReference type="InterPro" id="IPR023881">
    <property type="entry name" value="Thiol_BshA"/>
</dbReference>
<dbReference type="EMBL" id="JBHULS010000001">
    <property type="protein sequence ID" value="MFD2550956.1"/>
    <property type="molecule type" value="Genomic_DNA"/>
</dbReference>
<dbReference type="Proteomes" id="UP001597472">
    <property type="component" value="Unassembled WGS sequence"/>
</dbReference>
<dbReference type="Gene3D" id="3.40.50.2000">
    <property type="entry name" value="Glycogen Phosphorylase B"/>
    <property type="match status" value="2"/>
</dbReference>
<dbReference type="InterPro" id="IPR050194">
    <property type="entry name" value="Glycosyltransferase_grp1"/>
</dbReference>
<dbReference type="Pfam" id="PF13439">
    <property type="entry name" value="Glyco_transf_4"/>
    <property type="match status" value="1"/>
</dbReference>
<dbReference type="PANTHER" id="PTHR45947">
    <property type="entry name" value="SULFOQUINOVOSYL TRANSFERASE SQD2"/>
    <property type="match status" value="1"/>
</dbReference>
<name>A0ABW5KTA4_9FLAO</name>
<dbReference type="Pfam" id="PF00534">
    <property type="entry name" value="Glycos_transf_1"/>
    <property type="match status" value="1"/>
</dbReference>
<dbReference type="PANTHER" id="PTHR45947:SF3">
    <property type="entry name" value="SULFOQUINOVOSYL TRANSFERASE SQD2"/>
    <property type="match status" value="1"/>
</dbReference>
<evidence type="ECO:0000259" key="2">
    <source>
        <dbReference type="Pfam" id="PF13439"/>
    </source>
</evidence>
<protein>
    <submittedName>
        <fullName evidence="3">N-acetyl-alpha-D-glucosaminyl L-malate synthase BshA</fullName>
    </submittedName>
</protein>
<keyword evidence="4" id="KW-1185">Reference proteome</keyword>
<accession>A0ABW5KTA4</accession>
<dbReference type="InterPro" id="IPR028098">
    <property type="entry name" value="Glyco_trans_4-like_N"/>
</dbReference>
<dbReference type="SUPFAM" id="SSF53756">
    <property type="entry name" value="UDP-Glycosyltransferase/glycogen phosphorylase"/>
    <property type="match status" value="1"/>
</dbReference>
<feature type="domain" description="Glycosyl transferase family 1" evidence="1">
    <location>
        <begin position="195"/>
        <end position="350"/>
    </location>
</feature>
<sequence length="382" mass="42537">MKIGIVCYPTFGGSGVVATELGIELSKRGHEVHFITYKQPVRLDLLGSNVHFHEVTVPEYPLFHYQPYELALSSKLVDMVKLHKIELLHVHYAIPHAYAAYMAKKMLEVEHIHIPIVTTLHGTDITLVGSHPFYKSAVTFSINESDAVTSVSKSLKQDTLRLFGIKKDIEVVTNFIDISKHTNHFTDCQRAMMAKDNERIITHISNFRPVKRIADVVKIFYAIQKQIPAKLMMVGEGPEKEVAEKWASKLGIENQVVFLGNSHEIDRILCFSDLFILPSETESFGLAALEAMASGVPVISSNSGGIPEVNIHGISGFLSPVGDIEAMSTNALAILKDDETLNRFKKQAREQALNFDISKIVPQYEAIYAKTLAKSSTQCQDC</sequence>
<evidence type="ECO:0000259" key="1">
    <source>
        <dbReference type="Pfam" id="PF00534"/>
    </source>
</evidence>
<evidence type="ECO:0000313" key="3">
    <source>
        <dbReference type="EMBL" id="MFD2550956.1"/>
    </source>
</evidence>
<organism evidence="3 4">
    <name type="scientific">Bizionia sediminis</name>
    <dbReference type="NCBI Taxonomy" id="1737064"/>
    <lineage>
        <taxon>Bacteria</taxon>
        <taxon>Pseudomonadati</taxon>
        <taxon>Bacteroidota</taxon>
        <taxon>Flavobacteriia</taxon>
        <taxon>Flavobacteriales</taxon>
        <taxon>Flavobacteriaceae</taxon>
        <taxon>Bizionia</taxon>
    </lineage>
</organism>
<dbReference type="InterPro" id="IPR001296">
    <property type="entry name" value="Glyco_trans_1"/>
</dbReference>
<comment type="caution">
    <text evidence="3">The sequence shown here is derived from an EMBL/GenBank/DDBJ whole genome shotgun (WGS) entry which is preliminary data.</text>
</comment>
<evidence type="ECO:0000313" key="4">
    <source>
        <dbReference type="Proteomes" id="UP001597472"/>
    </source>
</evidence>
<dbReference type="NCBIfam" id="TIGR03999">
    <property type="entry name" value="thiol_BshA"/>
    <property type="match status" value="1"/>
</dbReference>
<feature type="domain" description="Glycosyltransferase subfamily 4-like N-terminal" evidence="2">
    <location>
        <begin position="11"/>
        <end position="179"/>
    </location>
</feature>
<reference evidence="4" key="1">
    <citation type="journal article" date="2019" name="Int. J. Syst. Evol. Microbiol.">
        <title>The Global Catalogue of Microorganisms (GCM) 10K type strain sequencing project: providing services to taxonomists for standard genome sequencing and annotation.</title>
        <authorList>
            <consortium name="The Broad Institute Genomics Platform"/>
            <consortium name="The Broad Institute Genome Sequencing Center for Infectious Disease"/>
            <person name="Wu L."/>
            <person name="Ma J."/>
        </authorList>
    </citation>
    <scope>NUCLEOTIDE SEQUENCE [LARGE SCALE GENOMIC DNA]</scope>
    <source>
        <strain evidence="4">KCTC 42587</strain>
    </source>
</reference>
<dbReference type="RefSeq" id="WP_376891938.1">
    <property type="nucleotide sequence ID" value="NZ_JBHULS010000001.1"/>
</dbReference>